<dbReference type="InterPro" id="IPR036388">
    <property type="entry name" value="WH-like_DNA-bd_sf"/>
</dbReference>
<dbReference type="Pfam" id="PF08223">
    <property type="entry name" value="PaaX_C"/>
    <property type="match status" value="1"/>
</dbReference>
<evidence type="ECO:0000259" key="3">
    <source>
        <dbReference type="Pfam" id="PF08223"/>
    </source>
</evidence>
<feature type="chain" id="PRO_5017948905" evidence="1">
    <location>
        <begin position="29"/>
        <end position="249"/>
    </location>
</feature>
<protein>
    <submittedName>
        <fullName evidence="5">PaaX domain-containing protein, C-domain protein</fullName>
    </submittedName>
</protein>
<feature type="signal peptide" evidence="1">
    <location>
        <begin position="1"/>
        <end position="28"/>
    </location>
</feature>
<gene>
    <name evidence="5" type="ORF">EBN03_25295</name>
</gene>
<dbReference type="Pfam" id="PF20803">
    <property type="entry name" value="PaaX_M"/>
    <property type="match status" value="1"/>
</dbReference>
<proteinExistence type="predicted"/>
<name>A0A3M2KW53_9NOCA</name>
<accession>A0A3M2KW53</accession>
<dbReference type="Gene3D" id="1.20.58.1460">
    <property type="match status" value="1"/>
</dbReference>
<feature type="domain" description="Transcriptional repressor PaaX-like central Cas2-like" evidence="4">
    <location>
        <begin position="89"/>
        <end position="136"/>
    </location>
</feature>
<feature type="domain" description="Transcriptional repressor PaaX-like C-terminal" evidence="3">
    <location>
        <begin position="175"/>
        <end position="238"/>
    </location>
</feature>
<sequence length="249" mass="27462">MSARTPARRLTARSAILSALLGAHPAEAPVSGIVAVCVAMGLHESTVRAALTRMVAAGDLERADSIYRLSPRLIDRQQRQDDAQHPQRKHWDGSWRIAVVTTGADDPAARIALRETLQRMRFGELREGVWTRPDNLWPTGSGPGHERLTFFSGRPEESETDLAERLFRVRSWSARAQRLLAALADAEPMAARFEIAAACVRTILDDPVLPPELLPDPWPGAELRAAYSDFRAEFAAFAYELIGDRSSTG</sequence>
<dbReference type="Gene3D" id="3.30.70.2650">
    <property type="match status" value="1"/>
</dbReference>
<comment type="caution">
    <text evidence="5">The sequence shown here is derived from an EMBL/GenBank/DDBJ whole genome shotgun (WGS) entry which is preliminary data.</text>
</comment>
<evidence type="ECO:0000259" key="2">
    <source>
        <dbReference type="Pfam" id="PF07848"/>
    </source>
</evidence>
<dbReference type="EMBL" id="RFFH01000013">
    <property type="protein sequence ID" value="RMI29709.1"/>
    <property type="molecule type" value="Genomic_DNA"/>
</dbReference>
<evidence type="ECO:0000256" key="1">
    <source>
        <dbReference type="SAM" id="SignalP"/>
    </source>
</evidence>
<dbReference type="Pfam" id="PF07848">
    <property type="entry name" value="PaaX"/>
    <property type="match status" value="1"/>
</dbReference>
<dbReference type="RefSeq" id="WP_122190608.1">
    <property type="nucleotide sequence ID" value="NZ_RFFH01000013.1"/>
</dbReference>
<dbReference type="Gene3D" id="1.10.10.10">
    <property type="entry name" value="Winged helix-like DNA-binding domain superfamily/Winged helix DNA-binding domain"/>
    <property type="match status" value="1"/>
</dbReference>
<dbReference type="InterPro" id="IPR012906">
    <property type="entry name" value="PaaX-like_N"/>
</dbReference>
<dbReference type="InterPro" id="IPR013225">
    <property type="entry name" value="PaaX_C"/>
</dbReference>
<dbReference type="Proteomes" id="UP000279275">
    <property type="component" value="Unassembled WGS sequence"/>
</dbReference>
<dbReference type="GO" id="GO:0006351">
    <property type="term" value="P:DNA-templated transcription"/>
    <property type="evidence" value="ECO:0007669"/>
    <property type="project" value="TreeGrafter"/>
</dbReference>
<dbReference type="InterPro" id="IPR048846">
    <property type="entry name" value="PaaX-like_central"/>
</dbReference>
<organism evidence="5 6">
    <name type="scientific">Nocardia stercoris</name>
    <dbReference type="NCBI Taxonomy" id="2483361"/>
    <lineage>
        <taxon>Bacteria</taxon>
        <taxon>Bacillati</taxon>
        <taxon>Actinomycetota</taxon>
        <taxon>Actinomycetes</taxon>
        <taxon>Mycobacteriales</taxon>
        <taxon>Nocardiaceae</taxon>
        <taxon>Nocardia</taxon>
    </lineage>
</organism>
<reference evidence="5 6" key="1">
    <citation type="submission" date="2018-10" db="EMBL/GenBank/DDBJ databases">
        <title>Isolation from cow dung.</title>
        <authorList>
            <person name="Ling L."/>
        </authorList>
    </citation>
    <scope>NUCLEOTIDE SEQUENCE [LARGE SCALE GENOMIC DNA]</scope>
    <source>
        <strain evidence="5 6">NEAU-LL90</strain>
    </source>
</reference>
<evidence type="ECO:0000313" key="5">
    <source>
        <dbReference type="EMBL" id="RMI29709.1"/>
    </source>
</evidence>
<keyword evidence="1" id="KW-0732">Signal</keyword>
<evidence type="ECO:0000313" key="6">
    <source>
        <dbReference type="Proteomes" id="UP000279275"/>
    </source>
</evidence>
<dbReference type="AlphaFoldDB" id="A0A3M2KW53"/>
<evidence type="ECO:0000259" key="4">
    <source>
        <dbReference type="Pfam" id="PF20803"/>
    </source>
</evidence>
<feature type="domain" description="Transcriptional repressor PaaX-like N-terminal" evidence="2">
    <location>
        <begin position="12"/>
        <end position="72"/>
    </location>
</feature>
<keyword evidence="6" id="KW-1185">Reference proteome</keyword>
<dbReference type="PANTHER" id="PTHR30319:SF1">
    <property type="entry name" value="TRANSCRIPTIONAL REPRESSOR PAAX"/>
    <property type="match status" value="1"/>
</dbReference>
<dbReference type="OrthoDB" id="2270427at2"/>
<dbReference type="PANTHER" id="PTHR30319">
    <property type="entry name" value="PHENYLACETIC ACID REGULATOR-RELATED TRANSCRIPTIONAL REPRESSOR"/>
    <property type="match status" value="1"/>
</dbReference>